<evidence type="ECO:0008006" key="3">
    <source>
        <dbReference type="Google" id="ProtNLM"/>
    </source>
</evidence>
<organism evidence="1 2">
    <name type="scientific">Dyella humi</name>
    <dbReference type="NCBI Taxonomy" id="1770547"/>
    <lineage>
        <taxon>Bacteria</taxon>
        <taxon>Pseudomonadati</taxon>
        <taxon>Pseudomonadota</taxon>
        <taxon>Gammaproteobacteria</taxon>
        <taxon>Lysobacterales</taxon>
        <taxon>Rhodanobacteraceae</taxon>
        <taxon>Dyella</taxon>
    </lineage>
</organism>
<reference evidence="1 2" key="1">
    <citation type="submission" date="2020-10" db="EMBL/GenBank/DDBJ databases">
        <title>Phylogeny of dyella-like bacteria.</title>
        <authorList>
            <person name="Fu J."/>
        </authorList>
    </citation>
    <scope>NUCLEOTIDE SEQUENCE [LARGE SCALE GENOMIC DNA]</scope>
    <source>
        <strain evidence="1 2">DHG40</strain>
    </source>
</reference>
<dbReference type="EMBL" id="JADIKI010000023">
    <property type="protein sequence ID" value="MFK2855385.1"/>
    <property type="molecule type" value="Genomic_DNA"/>
</dbReference>
<comment type="caution">
    <text evidence="1">The sequence shown here is derived from an EMBL/GenBank/DDBJ whole genome shotgun (WGS) entry which is preliminary data.</text>
</comment>
<dbReference type="Proteomes" id="UP001620409">
    <property type="component" value="Unassembled WGS sequence"/>
</dbReference>
<dbReference type="CDD" id="cd21631">
    <property type="entry name" value="RHH_CopG_NikR-like"/>
    <property type="match status" value="1"/>
</dbReference>
<keyword evidence="2" id="KW-1185">Reference proteome</keyword>
<gene>
    <name evidence="1" type="ORF">ISP18_12355</name>
</gene>
<evidence type="ECO:0000313" key="2">
    <source>
        <dbReference type="Proteomes" id="UP001620409"/>
    </source>
</evidence>
<sequence>MDVTLRGLLATPHRCFIEVMKRRTYHLPPNIDEALARRANTLGTTPSVIVRDALATYLAMDDEQQRMKIGLDVLHQEQHACLLLLKELLARVTPPSARVGVIPTSDRVRARFDQIMNKEEQYGNGNR</sequence>
<proteinExistence type="predicted"/>
<dbReference type="RefSeq" id="WP_380012140.1">
    <property type="nucleotide sequence ID" value="NZ_JADIKI010000023.1"/>
</dbReference>
<accession>A0ABW8IKX6</accession>
<protein>
    <recommendedName>
        <fullName evidence="3">Ribbon-helix-helix protein, CopG family</fullName>
    </recommendedName>
</protein>
<name>A0ABW8IKX6_9GAMM</name>
<evidence type="ECO:0000313" key="1">
    <source>
        <dbReference type="EMBL" id="MFK2855385.1"/>
    </source>
</evidence>